<dbReference type="RefSeq" id="XP_033597661.1">
    <property type="nucleotide sequence ID" value="XM_033747434.1"/>
</dbReference>
<dbReference type="GeneID" id="54488488"/>
<dbReference type="AlphaFoldDB" id="A0A6A6VZV4"/>
<sequence length="498" mass="54120">MLQQLPAEIQIQITLPLGSEDLANVRLCCHSLNKAARIRYYESIRLELSHSSSATYLLRILDNAVTNLFARNPALPPLIKHVSLDGFSVFQRLRTIEHERKRTVPRAQLLDPVLKQVYHESKVAALQTAIARFLAQLSNLQSLHAKPALIFTPFWSLPIEPFTALRSLTYLSPKLLEHGSVPLPLTPSLLTALSLLPTLSSLTLAGRDYAPPPPSWPPSTTPQLRALQTLHLQNVHIRESTLALILATTPSLHSLSLLLAMHADPDPSESRSPFLDAPALRSALTSLPSPLLLSYLALQVDWWTTSDVDVRFGGGWEAGRVVSGTDDNNTNNANNANNDTVDWGIRGALGSLSFLRNLRCLRVAPPVLFGWGGVPLLDDVVPAGVEEVVFGEDMCNWDWGGHAYRWAVTGPDDEEGIGRGFGRAVGRWLDGGQPLGLRRVVFLCGSGSGDGGGGGRAVTPEKQAECDRAAQEIREMRVGSGREVDVLVVVAGGYPGLD</sequence>
<name>A0A6A6VZV4_9PEZI</name>
<accession>A0A6A6VZV4</accession>
<gene>
    <name evidence="1" type="ORF">EJ05DRAFT_503516</name>
</gene>
<reference evidence="1" key="1">
    <citation type="journal article" date="2020" name="Stud. Mycol.">
        <title>101 Dothideomycetes genomes: a test case for predicting lifestyles and emergence of pathogens.</title>
        <authorList>
            <person name="Haridas S."/>
            <person name="Albert R."/>
            <person name="Binder M."/>
            <person name="Bloem J."/>
            <person name="Labutti K."/>
            <person name="Salamov A."/>
            <person name="Andreopoulos B."/>
            <person name="Baker S."/>
            <person name="Barry K."/>
            <person name="Bills G."/>
            <person name="Bluhm B."/>
            <person name="Cannon C."/>
            <person name="Castanera R."/>
            <person name="Culley D."/>
            <person name="Daum C."/>
            <person name="Ezra D."/>
            <person name="Gonzalez J."/>
            <person name="Henrissat B."/>
            <person name="Kuo A."/>
            <person name="Liang C."/>
            <person name="Lipzen A."/>
            <person name="Lutzoni F."/>
            <person name="Magnuson J."/>
            <person name="Mondo S."/>
            <person name="Nolan M."/>
            <person name="Ohm R."/>
            <person name="Pangilinan J."/>
            <person name="Park H.-J."/>
            <person name="Ramirez L."/>
            <person name="Alfaro M."/>
            <person name="Sun H."/>
            <person name="Tritt A."/>
            <person name="Yoshinaga Y."/>
            <person name="Zwiers L.-H."/>
            <person name="Turgeon B."/>
            <person name="Goodwin S."/>
            <person name="Spatafora J."/>
            <person name="Crous P."/>
            <person name="Grigoriev I."/>
        </authorList>
    </citation>
    <scope>NUCLEOTIDE SEQUENCE</scope>
    <source>
        <strain evidence="1">CBS 121739</strain>
    </source>
</reference>
<keyword evidence="2" id="KW-1185">Reference proteome</keyword>
<organism evidence="1 2">
    <name type="scientific">Pseudovirgaria hyperparasitica</name>
    <dbReference type="NCBI Taxonomy" id="470096"/>
    <lineage>
        <taxon>Eukaryota</taxon>
        <taxon>Fungi</taxon>
        <taxon>Dikarya</taxon>
        <taxon>Ascomycota</taxon>
        <taxon>Pezizomycotina</taxon>
        <taxon>Dothideomycetes</taxon>
        <taxon>Dothideomycetes incertae sedis</taxon>
        <taxon>Acrospermales</taxon>
        <taxon>Acrospermaceae</taxon>
        <taxon>Pseudovirgaria</taxon>
    </lineage>
</organism>
<dbReference type="Gene3D" id="3.80.10.10">
    <property type="entry name" value="Ribonuclease Inhibitor"/>
    <property type="match status" value="1"/>
</dbReference>
<dbReference type="Proteomes" id="UP000799437">
    <property type="component" value="Unassembled WGS sequence"/>
</dbReference>
<proteinExistence type="predicted"/>
<evidence type="ECO:0000313" key="2">
    <source>
        <dbReference type="Proteomes" id="UP000799437"/>
    </source>
</evidence>
<dbReference type="EMBL" id="ML996578">
    <property type="protein sequence ID" value="KAF2755210.1"/>
    <property type="molecule type" value="Genomic_DNA"/>
</dbReference>
<evidence type="ECO:0000313" key="1">
    <source>
        <dbReference type="EMBL" id="KAF2755210.1"/>
    </source>
</evidence>
<evidence type="ECO:0008006" key="3">
    <source>
        <dbReference type="Google" id="ProtNLM"/>
    </source>
</evidence>
<protein>
    <recommendedName>
        <fullName evidence="3">F-box domain-containing protein</fullName>
    </recommendedName>
</protein>
<dbReference type="SUPFAM" id="SSF52047">
    <property type="entry name" value="RNI-like"/>
    <property type="match status" value="1"/>
</dbReference>
<dbReference type="InterPro" id="IPR032675">
    <property type="entry name" value="LRR_dom_sf"/>
</dbReference>